<name>H1LKA3_9LACO</name>
<evidence type="ECO:0000313" key="1">
    <source>
        <dbReference type="EMBL" id="EHO47577.1"/>
    </source>
</evidence>
<organism evidence="1 2">
    <name type="scientific">Lentilactobacillus kisonensis F0435</name>
    <dbReference type="NCBI Taxonomy" id="797516"/>
    <lineage>
        <taxon>Bacteria</taxon>
        <taxon>Bacillati</taxon>
        <taxon>Bacillota</taxon>
        <taxon>Bacilli</taxon>
        <taxon>Lactobacillales</taxon>
        <taxon>Lactobacillaceae</taxon>
        <taxon>Lentilactobacillus</taxon>
    </lineage>
</organism>
<protein>
    <submittedName>
        <fullName evidence="1">Uncharacterized protein</fullName>
    </submittedName>
</protein>
<dbReference type="Proteomes" id="UP000005025">
    <property type="component" value="Unassembled WGS sequence"/>
</dbReference>
<dbReference type="PATRIC" id="fig|797516.3.peg.2747"/>
<dbReference type="STRING" id="797516.HMPREF9104_03049"/>
<dbReference type="AlphaFoldDB" id="H1LKA3"/>
<reference evidence="1 2" key="1">
    <citation type="submission" date="2011-09" db="EMBL/GenBank/DDBJ databases">
        <authorList>
            <person name="Weinstock G."/>
            <person name="Sodergren E."/>
            <person name="Clifton S."/>
            <person name="Fulton L."/>
            <person name="Fulton B."/>
            <person name="Courtney L."/>
            <person name="Fronick C."/>
            <person name="Harrison M."/>
            <person name="Strong C."/>
            <person name="Farmer C."/>
            <person name="Delahaunty K."/>
            <person name="Markovic C."/>
            <person name="Hall O."/>
            <person name="Minx P."/>
            <person name="Tomlinson C."/>
            <person name="Mitreva M."/>
            <person name="Hou S."/>
            <person name="Chen J."/>
            <person name="Wollam A."/>
            <person name="Pepin K.H."/>
            <person name="Johnson M."/>
            <person name="Bhonagiri V."/>
            <person name="Zhang X."/>
            <person name="Suruliraj S."/>
            <person name="Warren W."/>
            <person name="Chinwalla A."/>
            <person name="Mardis E.R."/>
            <person name="Wilson R.K."/>
        </authorList>
    </citation>
    <scope>NUCLEOTIDE SEQUENCE [LARGE SCALE GENOMIC DNA]</scope>
    <source>
        <strain evidence="1 2">F0435</strain>
    </source>
</reference>
<proteinExistence type="predicted"/>
<sequence>MDKEKTEQFVEDVIHISTIHNTLQNSVEFSFEISNKWLDV</sequence>
<dbReference type="HOGENOM" id="CLU_3291538_0_0_9"/>
<accession>H1LKA3</accession>
<comment type="caution">
    <text evidence="1">The sequence shown here is derived from an EMBL/GenBank/DDBJ whole genome shotgun (WGS) entry which is preliminary data.</text>
</comment>
<evidence type="ECO:0000313" key="2">
    <source>
        <dbReference type="Proteomes" id="UP000005025"/>
    </source>
</evidence>
<dbReference type="EMBL" id="AGRJ01000257">
    <property type="protein sequence ID" value="EHO47577.1"/>
    <property type="molecule type" value="Genomic_DNA"/>
</dbReference>
<gene>
    <name evidence="1" type="ORF">HMPREF9104_03049</name>
</gene>